<dbReference type="Proteomes" id="UP000765509">
    <property type="component" value="Unassembled WGS sequence"/>
</dbReference>
<proteinExistence type="predicted"/>
<evidence type="ECO:0000313" key="2">
    <source>
        <dbReference type="Proteomes" id="UP000765509"/>
    </source>
</evidence>
<evidence type="ECO:0000313" key="1">
    <source>
        <dbReference type="EMBL" id="MBW0502221.1"/>
    </source>
</evidence>
<sequence>MGIRAGDAVGYSIWFTDCSSQKAVLNDMTDGMLLWEIMTGHVLAHYAAMIIDESQLSSRLIVSSRHPRYSKSRSKLFAHCQNDCVSNPYYAAKG</sequence>
<dbReference type="InterPro" id="IPR027417">
    <property type="entry name" value="P-loop_NTPase"/>
</dbReference>
<organism evidence="1 2">
    <name type="scientific">Austropuccinia psidii MF-1</name>
    <dbReference type="NCBI Taxonomy" id="1389203"/>
    <lineage>
        <taxon>Eukaryota</taxon>
        <taxon>Fungi</taxon>
        <taxon>Dikarya</taxon>
        <taxon>Basidiomycota</taxon>
        <taxon>Pucciniomycotina</taxon>
        <taxon>Pucciniomycetes</taxon>
        <taxon>Pucciniales</taxon>
        <taxon>Sphaerophragmiaceae</taxon>
        <taxon>Austropuccinia</taxon>
    </lineage>
</organism>
<keyword evidence="2" id="KW-1185">Reference proteome</keyword>
<dbReference type="Gene3D" id="3.40.50.300">
    <property type="entry name" value="P-loop containing nucleotide triphosphate hydrolases"/>
    <property type="match status" value="1"/>
</dbReference>
<comment type="caution">
    <text evidence="1">The sequence shown here is derived from an EMBL/GenBank/DDBJ whole genome shotgun (WGS) entry which is preliminary data.</text>
</comment>
<name>A0A9Q3DKN2_9BASI</name>
<protein>
    <submittedName>
        <fullName evidence="1">Uncharacterized protein</fullName>
    </submittedName>
</protein>
<reference evidence="1" key="1">
    <citation type="submission" date="2021-03" db="EMBL/GenBank/DDBJ databases">
        <title>Draft genome sequence of rust myrtle Austropuccinia psidii MF-1, a brazilian biotype.</title>
        <authorList>
            <person name="Quecine M.C."/>
            <person name="Pachon D.M.R."/>
            <person name="Bonatelli M.L."/>
            <person name="Correr F.H."/>
            <person name="Franceschini L.M."/>
            <person name="Leite T.F."/>
            <person name="Margarido G.R.A."/>
            <person name="Almeida C.A."/>
            <person name="Ferrarezi J.A."/>
            <person name="Labate C.A."/>
        </authorList>
    </citation>
    <scope>NUCLEOTIDE SEQUENCE</scope>
    <source>
        <strain evidence="1">MF-1</strain>
    </source>
</reference>
<dbReference type="EMBL" id="AVOT02016704">
    <property type="protein sequence ID" value="MBW0502221.1"/>
    <property type="molecule type" value="Genomic_DNA"/>
</dbReference>
<dbReference type="AlphaFoldDB" id="A0A9Q3DKN2"/>
<dbReference type="OrthoDB" id="10253254at2759"/>
<accession>A0A9Q3DKN2</accession>
<gene>
    <name evidence="1" type="ORF">O181_041936</name>
</gene>